<feature type="compositionally biased region" description="Basic and acidic residues" evidence="2">
    <location>
        <begin position="487"/>
        <end position="497"/>
    </location>
</feature>
<accession>A0ABW0ZG55</accession>
<sequence length="507" mass="53611">MNWRIDAPVDDFEPDTPPGPVTSLRQVLATLRRCWRTWIALASAGLLLGIAWATTVPALERASVTLLLAHPTGVDPLSAMATDLSMLRTRTIAEQVTSELHLSMTPSQFQDAITATPVTSTVLELTVQSSVDGLALKIVKVLSARYLSFRGDQLSSQAEALQQGYQERIDALEQQVHSLSQQYTRLSLGTPDERAQAGDVLALRSQVTSQITTLQQGIEESQIGTTSVIRASHVLDPARALSAGTRKRLALAGASGLIGGLGTGIAVVLVPTLLSTRLRRRADIAEALETVVVCTVPRVRGQRPVDRGRTVLAAGIQSVCRDLDDSGRVDLAVATVDEARWAPDVVAEAAAGLAAPGRSVLVVDLSAEGGMSAAVDRVRARGAASVPLVFRPEGPFPELTRGPLRGRAGADLDEITETAWLEAAVVLTLAPLELDAGIDELASWSTDIVMLVTAGRTGAERLGSLGDLVRTAALELRGALLVGTDRTDESLGRRAEPAEPEAVRATS</sequence>
<reference evidence="5" key="1">
    <citation type="journal article" date="2019" name="Int. J. Syst. Evol. Microbiol.">
        <title>The Global Catalogue of Microorganisms (GCM) 10K type strain sequencing project: providing services to taxonomists for standard genome sequencing and annotation.</title>
        <authorList>
            <consortium name="The Broad Institute Genomics Platform"/>
            <consortium name="The Broad Institute Genome Sequencing Center for Infectious Disease"/>
            <person name="Wu L."/>
            <person name="Ma J."/>
        </authorList>
    </citation>
    <scope>NUCLEOTIDE SEQUENCE [LARGE SCALE GENOMIC DNA]</scope>
    <source>
        <strain evidence="5">YIM 94188</strain>
    </source>
</reference>
<proteinExistence type="predicted"/>
<evidence type="ECO:0000256" key="2">
    <source>
        <dbReference type="SAM" id="MobiDB-lite"/>
    </source>
</evidence>
<dbReference type="RefSeq" id="WP_136435552.1">
    <property type="nucleotide sequence ID" value="NZ_JBHSNS010000006.1"/>
</dbReference>
<keyword evidence="5" id="KW-1185">Reference proteome</keyword>
<keyword evidence="3" id="KW-0472">Membrane</keyword>
<name>A0ABW0ZG55_9ACTN</name>
<protein>
    <recommendedName>
        <fullName evidence="6">Polysaccharide chain length determinant N-terminal domain-containing protein</fullName>
    </recommendedName>
</protein>
<dbReference type="PANTHER" id="PTHR32309">
    <property type="entry name" value="TYROSINE-PROTEIN KINASE"/>
    <property type="match status" value="1"/>
</dbReference>
<feature type="coiled-coil region" evidence="1">
    <location>
        <begin position="155"/>
        <end position="182"/>
    </location>
</feature>
<dbReference type="EMBL" id="JBHSNS010000006">
    <property type="protein sequence ID" value="MFC5729981.1"/>
    <property type="molecule type" value="Genomic_DNA"/>
</dbReference>
<evidence type="ECO:0000256" key="1">
    <source>
        <dbReference type="SAM" id="Coils"/>
    </source>
</evidence>
<feature type="transmembrane region" description="Helical" evidence="3">
    <location>
        <begin position="38"/>
        <end position="59"/>
    </location>
</feature>
<feature type="transmembrane region" description="Helical" evidence="3">
    <location>
        <begin position="249"/>
        <end position="274"/>
    </location>
</feature>
<evidence type="ECO:0000256" key="3">
    <source>
        <dbReference type="SAM" id="Phobius"/>
    </source>
</evidence>
<dbReference type="Proteomes" id="UP001596072">
    <property type="component" value="Unassembled WGS sequence"/>
</dbReference>
<evidence type="ECO:0000313" key="5">
    <source>
        <dbReference type="Proteomes" id="UP001596072"/>
    </source>
</evidence>
<organism evidence="4 5">
    <name type="scientific">Nocardioides vastitatis</name>
    <dbReference type="NCBI Taxonomy" id="2568655"/>
    <lineage>
        <taxon>Bacteria</taxon>
        <taxon>Bacillati</taxon>
        <taxon>Actinomycetota</taxon>
        <taxon>Actinomycetes</taxon>
        <taxon>Propionibacteriales</taxon>
        <taxon>Nocardioidaceae</taxon>
        <taxon>Nocardioides</taxon>
    </lineage>
</organism>
<evidence type="ECO:0000313" key="4">
    <source>
        <dbReference type="EMBL" id="MFC5729981.1"/>
    </source>
</evidence>
<dbReference type="InterPro" id="IPR050445">
    <property type="entry name" value="Bact_polysacc_biosynth/exp"/>
</dbReference>
<evidence type="ECO:0008006" key="6">
    <source>
        <dbReference type="Google" id="ProtNLM"/>
    </source>
</evidence>
<comment type="caution">
    <text evidence="4">The sequence shown here is derived from an EMBL/GenBank/DDBJ whole genome shotgun (WGS) entry which is preliminary data.</text>
</comment>
<dbReference type="PANTHER" id="PTHR32309:SF31">
    <property type="entry name" value="CAPSULAR EXOPOLYSACCHARIDE FAMILY"/>
    <property type="match status" value="1"/>
</dbReference>
<keyword evidence="3" id="KW-0812">Transmembrane</keyword>
<keyword evidence="3" id="KW-1133">Transmembrane helix</keyword>
<keyword evidence="1" id="KW-0175">Coiled coil</keyword>
<gene>
    <name evidence="4" type="ORF">ACFPQB_13725</name>
</gene>
<feature type="region of interest" description="Disordered" evidence="2">
    <location>
        <begin position="487"/>
        <end position="507"/>
    </location>
</feature>